<name>A0A433T2L0_ELYCH</name>
<keyword evidence="3" id="KW-0342">GTP-binding</keyword>
<accession>A0A433T2L0</accession>
<dbReference type="PANTHER" id="PTHR10903:SF184">
    <property type="entry name" value="GTP-BINDING PROTEIN A"/>
    <property type="match status" value="1"/>
</dbReference>
<evidence type="ECO:0000313" key="5">
    <source>
        <dbReference type="EMBL" id="RUS75776.1"/>
    </source>
</evidence>
<feature type="domain" description="AIG1-type G" evidence="4">
    <location>
        <begin position="4"/>
        <end position="215"/>
    </location>
</feature>
<evidence type="ECO:0000256" key="3">
    <source>
        <dbReference type="ARBA" id="ARBA00023134"/>
    </source>
</evidence>
<dbReference type="InterPro" id="IPR006703">
    <property type="entry name" value="G_AIG1"/>
</dbReference>
<evidence type="ECO:0000256" key="2">
    <source>
        <dbReference type="ARBA" id="ARBA00022741"/>
    </source>
</evidence>
<dbReference type="PANTHER" id="PTHR10903">
    <property type="entry name" value="GTPASE, IMAP FAMILY MEMBER-RELATED"/>
    <property type="match status" value="1"/>
</dbReference>
<comment type="similarity">
    <text evidence="1">Belongs to the TRAFAC class TrmE-Era-EngA-EngB-Septin-like GTPase superfamily. AIG1/Toc34/Toc159-like paraseptin GTPase family. IAN subfamily.</text>
</comment>
<evidence type="ECO:0000256" key="1">
    <source>
        <dbReference type="ARBA" id="ARBA00008535"/>
    </source>
</evidence>
<dbReference type="PROSITE" id="PS51720">
    <property type="entry name" value="G_AIG1"/>
    <property type="match status" value="1"/>
</dbReference>
<gene>
    <name evidence="5" type="ORF">EGW08_016462</name>
</gene>
<dbReference type="Gene3D" id="3.40.50.300">
    <property type="entry name" value="P-loop containing nucleotide triphosphate hydrolases"/>
    <property type="match status" value="1"/>
</dbReference>
<dbReference type="EMBL" id="RQTK01000712">
    <property type="protein sequence ID" value="RUS75776.1"/>
    <property type="molecule type" value="Genomic_DNA"/>
</dbReference>
<sequence>MDSVETTYLHLIGKQGQGKSMTGNSILGKKVFGRSTSKVDNCPVKANWEPKHEGLAYSALQLWDWPGMDETPDKIRAICEGFKSLKTACSVEPNQLLLWVMRYGDRCDQEDEEILKLLTDELGKSIITDRTVIILTHLDNFDRDFEGRLTTQEWAKQQTGFFKRLLKMCKEKFVFFDNRSRLTGQVNDLAAIVSDVLSKAPKKIPRHSPLPSIAQPVDPAALLTNLPIECEEQKSSFESLSGSIDELHTILNDCTHRKTIGSLLFLLGKVQNTKGRSGKDVKEALEREIVRKIEEFKAFADMEEKTIIYLGKLKTKLQASDEADLMNLVQ</sequence>
<dbReference type="InterPro" id="IPR027417">
    <property type="entry name" value="P-loop_NTPase"/>
</dbReference>
<dbReference type="GO" id="GO:0005525">
    <property type="term" value="F:GTP binding"/>
    <property type="evidence" value="ECO:0007669"/>
    <property type="project" value="UniProtKB-KW"/>
</dbReference>
<dbReference type="AlphaFoldDB" id="A0A433T2L0"/>
<organism evidence="5 6">
    <name type="scientific">Elysia chlorotica</name>
    <name type="common">Eastern emerald elysia</name>
    <name type="synonym">Sea slug</name>
    <dbReference type="NCBI Taxonomy" id="188477"/>
    <lineage>
        <taxon>Eukaryota</taxon>
        <taxon>Metazoa</taxon>
        <taxon>Spiralia</taxon>
        <taxon>Lophotrochozoa</taxon>
        <taxon>Mollusca</taxon>
        <taxon>Gastropoda</taxon>
        <taxon>Heterobranchia</taxon>
        <taxon>Euthyneura</taxon>
        <taxon>Panpulmonata</taxon>
        <taxon>Sacoglossa</taxon>
        <taxon>Placobranchoidea</taxon>
        <taxon>Plakobranchidae</taxon>
        <taxon>Elysia</taxon>
    </lineage>
</organism>
<evidence type="ECO:0000259" key="4">
    <source>
        <dbReference type="PROSITE" id="PS51720"/>
    </source>
</evidence>
<dbReference type="OrthoDB" id="6155943at2759"/>
<dbReference type="Proteomes" id="UP000271974">
    <property type="component" value="Unassembled WGS sequence"/>
</dbReference>
<dbReference type="Pfam" id="PF04548">
    <property type="entry name" value="AIG1"/>
    <property type="match status" value="1"/>
</dbReference>
<keyword evidence="2" id="KW-0547">Nucleotide-binding</keyword>
<keyword evidence="6" id="KW-1185">Reference proteome</keyword>
<comment type="caution">
    <text evidence="5">The sequence shown here is derived from an EMBL/GenBank/DDBJ whole genome shotgun (WGS) entry which is preliminary data.</text>
</comment>
<reference evidence="5 6" key="1">
    <citation type="submission" date="2019-01" db="EMBL/GenBank/DDBJ databases">
        <title>A draft genome assembly of the solar-powered sea slug Elysia chlorotica.</title>
        <authorList>
            <person name="Cai H."/>
            <person name="Li Q."/>
            <person name="Fang X."/>
            <person name="Li J."/>
            <person name="Curtis N.E."/>
            <person name="Altenburger A."/>
            <person name="Shibata T."/>
            <person name="Feng M."/>
            <person name="Maeda T."/>
            <person name="Schwartz J.A."/>
            <person name="Shigenobu S."/>
            <person name="Lundholm N."/>
            <person name="Nishiyama T."/>
            <person name="Yang H."/>
            <person name="Hasebe M."/>
            <person name="Li S."/>
            <person name="Pierce S.K."/>
            <person name="Wang J."/>
        </authorList>
    </citation>
    <scope>NUCLEOTIDE SEQUENCE [LARGE SCALE GENOMIC DNA]</scope>
    <source>
        <strain evidence="5">EC2010</strain>
        <tissue evidence="5">Whole organism of an adult</tissue>
    </source>
</reference>
<evidence type="ECO:0000313" key="6">
    <source>
        <dbReference type="Proteomes" id="UP000271974"/>
    </source>
</evidence>
<dbReference type="SUPFAM" id="SSF52540">
    <property type="entry name" value="P-loop containing nucleoside triphosphate hydrolases"/>
    <property type="match status" value="1"/>
</dbReference>
<proteinExistence type="inferred from homology"/>
<dbReference type="InterPro" id="IPR045058">
    <property type="entry name" value="GIMA/IAN/Toc"/>
</dbReference>
<protein>
    <recommendedName>
        <fullName evidence="4">AIG1-type G domain-containing protein</fullName>
    </recommendedName>
</protein>